<evidence type="ECO:0000256" key="9">
    <source>
        <dbReference type="RuleBase" id="RU363039"/>
    </source>
</evidence>
<feature type="domain" description="Leucyl-tRNA synthetase editing" evidence="14">
    <location>
        <begin position="281"/>
        <end position="410"/>
    </location>
</feature>
<dbReference type="PRINTS" id="PR00985">
    <property type="entry name" value="TRNASYNTHLEU"/>
</dbReference>
<dbReference type="Gene3D" id="1.10.730.10">
    <property type="entry name" value="Isoleucyl-tRNA Synthetase, Domain 1"/>
    <property type="match status" value="1"/>
</dbReference>
<dbReference type="CDD" id="cd07958">
    <property type="entry name" value="Anticodon_Ia_Leu_BEm"/>
    <property type="match status" value="1"/>
</dbReference>
<evidence type="ECO:0000259" key="12">
    <source>
        <dbReference type="Pfam" id="PF08264"/>
    </source>
</evidence>
<evidence type="ECO:0000256" key="4">
    <source>
        <dbReference type="ARBA" id="ARBA00022741"/>
    </source>
</evidence>
<keyword evidence="4 9" id="KW-0547">Nucleotide-binding</keyword>
<evidence type="ECO:0000313" key="16">
    <source>
        <dbReference type="Proteomes" id="UP000231098"/>
    </source>
</evidence>
<dbReference type="AlphaFoldDB" id="A0A2H0XB44"/>
<dbReference type="Gene3D" id="3.10.20.590">
    <property type="match status" value="1"/>
</dbReference>
<feature type="domain" description="Leucyl-tRNA synthetase editing" evidence="14">
    <location>
        <begin position="184"/>
        <end position="243"/>
    </location>
</feature>
<dbReference type="GO" id="GO:0005524">
    <property type="term" value="F:ATP binding"/>
    <property type="evidence" value="ECO:0007669"/>
    <property type="project" value="UniProtKB-KW"/>
</dbReference>
<accession>A0A2H0XB44</accession>
<evidence type="ECO:0000259" key="13">
    <source>
        <dbReference type="Pfam" id="PF09334"/>
    </source>
</evidence>
<evidence type="ECO:0000256" key="3">
    <source>
        <dbReference type="ARBA" id="ARBA00022598"/>
    </source>
</evidence>
<sequence length="888" mass="99335">MTGADVYARKKRMEGYNVLFPMGWDAFGLPTENYAIKTGIKPQVATAKNTKMFKEQMQSLGFSFDWSREVNTSDPNYYKWTQWIFTELFKHGLAYKKKMAINWCPKCKIGLANEEVVRRKDAGETGNGGNKQEEYDVNVCERCGTPVEKKELDQWLLKITAYADRLADDLDLVDFPESVKASQRNWIGRSEGAQIKFKIKHTGLTGSGGNKQEYIEVFTTRPDTIFGATFLVISPEHELVDVALSAVEEGFPPLASLARRSGRLAFGETGSPPDGSLKAPSTEIINYVKQARAKSELERTELSKEKTGVFSGLYAINPATGKEIPIWISDFVLSTYGTGAIMAVPANDDRDFEFAKRYDLPITSVISEKPENQKSEIRNLPYVGYGILTNSGNFTGMKSEEAIPAICDWLKEEGIGEAATTYHLRDWIFSRQHYWGEPIPMVSCEKCGWVPVPLSELPVKLPEIEKYQPTGTGESPLASVKSFVETKCPNCGGPARRETDTMPNWAGSSWYYLAYCFADALKNANKNVEETFPPLASIRRSGRLAFGETDRSPSSKTNTGGLKTAATEEEQKNILSTSSDILSYWLPVDTYFGGSEHTTLHLLYSRFWHKFLYDMKLVPNPEPYQKRIVHGVILGPDGARMSKSKGNVINPDEVIDAYSADILRLYFLFMGPFEGTMAWSNDGVEGCARFLNRVWKLANNNNNVSVETGYISSLHTRHKLHQTIKKVGSDIDSFHFNTAIAAMMEFINVWSDSKEALSKEDLISFIKILAPFAPFMAEEIYSVLRGPSLPGNSNSRFRGTDLREGDTIHLSEWPKFDPELVKEDEVTIAVQINGKLRSTFKISAEKSTDETFVTSSAKELPEIASRLLDTAIIKTIFVTGKLVNIVVK</sequence>
<feature type="region of interest" description="Disordered" evidence="10">
    <location>
        <begin position="545"/>
        <end position="567"/>
    </location>
</feature>
<dbReference type="GO" id="GO:0006429">
    <property type="term" value="P:leucyl-tRNA aminoacylation"/>
    <property type="evidence" value="ECO:0007669"/>
    <property type="project" value="InterPro"/>
</dbReference>
<dbReference type="Gene3D" id="3.40.50.620">
    <property type="entry name" value="HUPs"/>
    <property type="match status" value="2"/>
</dbReference>
<dbReference type="EC" id="6.1.1.4" evidence="2"/>
<dbReference type="PANTHER" id="PTHR43740:SF2">
    <property type="entry name" value="LEUCINE--TRNA LIGASE, MITOCHONDRIAL"/>
    <property type="match status" value="1"/>
</dbReference>
<dbReference type="InterPro" id="IPR002300">
    <property type="entry name" value="aa-tRNA-synth_Ia"/>
</dbReference>
<evidence type="ECO:0000259" key="11">
    <source>
        <dbReference type="Pfam" id="PF00133"/>
    </source>
</evidence>
<evidence type="ECO:0000256" key="5">
    <source>
        <dbReference type="ARBA" id="ARBA00022840"/>
    </source>
</evidence>
<evidence type="ECO:0000256" key="1">
    <source>
        <dbReference type="ARBA" id="ARBA00005594"/>
    </source>
</evidence>
<keyword evidence="3 9" id="KW-0436">Ligase</keyword>
<organism evidence="15 16">
    <name type="scientific">candidate division WWE3 bacterium CG08_land_8_20_14_0_20_41_15</name>
    <dbReference type="NCBI Taxonomy" id="1975086"/>
    <lineage>
        <taxon>Bacteria</taxon>
        <taxon>Katanobacteria</taxon>
    </lineage>
</organism>
<keyword evidence="7 9" id="KW-0030">Aminoacyl-tRNA synthetase</keyword>
<dbReference type="SUPFAM" id="SSF50677">
    <property type="entry name" value="ValRS/IleRS/LeuRS editing domain"/>
    <property type="match status" value="1"/>
</dbReference>
<dbReference type="InterPro" id="IPR009080">
    <property type="entry name" value="tRNAsynth_Ia_anticodon-bd"/>
</dbReference>
<dbReference type="InterPro" id="IPR009008">
    <property type="entry name" value="Val/Leu/Ile-tRNA-synth_edit"/>
</dbReference>
<dbReference type="Pfam" id="PF13603">
    <property type="entry name" value="tRNA-synt_1_2"/>
    <property type="match status" value="2"/>
</dbReference>
<dbReference type="InterPro" id="IPR013155">
    <property type="entry name" value="M/V/L/I-tRNA-synth_anticd-bd"/>
</dbReference>
<dbReference type="Gene3D" id="3.90.740.10">
    <property type="entry name" value="Valyl/Leucyl/Isoleucyl-tRNA synthetase, editing domain"/>
    <property type="match status" value="1"/>
</dbReference>
<proteinExistence type="inferred from homology"/>
<protein>
    <recommendedName>
        <fullName evidence="2">leucine--tRNA ligase</fullName>
        <ecNumber evidence="2">6.1.1.4</ecNumber>
    </recommendedName>
</protein>
<comment type="similarity">
    <text evidence="1 9">Belongs to the class-I aminoacyl-tRNA synthetase family.</text>
</comment>
<feature type="domain" description="Methionyl/Valyl/Leucyl/Isoleucyl-tRNA synthetase anticodon-binding" evidence="12">
    <location>
        <begin position="717"/>
        <end position="848"/>
    </location>
</feature>
<evidence type="ECO:0000256" key="10">
    <source>
        <dbReference type="SAM" id="MobiDB-lite"/>
    </source>
</evidence>
<dbReference type="GO" id="GO:0004823">
    <property type="term" value="F:leucine-tRNA ligase activity"/>
    <property type="evidence" value="ECO:0007669"/>
    <property type="project" value="UniProtKB-EC"/>
</dbReference>
<evidence type="ECO:0000256" key="6">
    <source>
        <dbReference type="ARBA" id="ARBA00022917"/>
    </source>
</evidence>
<dbReference type="FunFam" id="1.10.730.10:FF:000002">
    <property type="entry name" value="Leucine--tRNA ligase"/>
    <property type="match status" value="1"/>
</dbReference>
<dbReference type="GO" id="GO:0002161">
    <property type="term" value="F:aminoacyl-tRNA deacylase activity"/>
    <property type="evidence" value="ECO:0007669"/>
    <property type="project" value="InterPro"/>
</dbReference>
<dbReference type="Pfam" id="PF08264">
    <property type="entry name" value="Anticodon_1"/>
    <property type="match status" value="1"/>
</dbReference>
<name>A0A2H0XB44_UNCKA</name>
<evidence type="ECO:0000256" key="7">
    <source>
        <dbReference type="ARBA" id="ARBA00023146"/>
    </source>
</evidence>
<dbReference type="GO" id="GO:0005829">
    <property type="term" value="C:cytosol"/>
    <property type="evidence" value="ECO:0007669"/>
    <property type="project" value="TreeGrafter"/>
</dbReference>
<dbReference type="SUPFAM" id="SSF47323">
    <property type="entry name" value="Anticodon-binding domain of a subclass of class I aminoacyl-tRNA synthetases"/>
    <property type="match status" value="1"/>
</dbReference>
<evidence type="ECO:0000256" key="2">
    <source>
        <dbReference type="ARBA" id="ARBA00013164"/>
    </source>
</evidence>
<feature type="domain" description="Methionyl/Leucyl tRNA synthetase" evidence="13">
    <location>
        <begin position="4"/>
        <end position="169"/>
    </location>
</feature>
<evidence type="ECO:0000259" key="14">
    <source>
        <dbReference type="Pfam" id="PF13603"/>
    </source>
</evidence>
<dbReference type="Proteomes" id="UP000231098">
    <property type="component" value="Unassembled WGS sequence"/>
</dbReference>
<keyword evidence="5 9" id="KW-0067">ATP-binding</keyword>
<dbReference type="InterPro" id="IPR002302">
    <property type="entry name" value="Leu-tRNA-ligase"/>
</dbReference>
<evidence type="ECO:0000313" key="15">
    <source>
        <dbReference type="EMBL" id="PIS21318.1"/>
    </source>
</evidence>
<dbReference type="SUPFAM" id="SSF52374">
    <property type="entry name" value="Nucleotidylyl transferase"/>
    <property type="match status" value="1"/>
</dbReference>
<reference evidence="16" key="1">
    <citation type="submission" date="2017-09" db="EMBL/GenBank/DDBJ databases">
        <title>Depth-based differentiation of microbial function through sediment-hosted aquifers and enrichment of novel symbionts in the deep terrestrial subsurface.</title>
        <authorList>
            <person name="Probst A.J."/>
            <person name="Ladd B."/>
            <person name="Jarett J.K."/>
            <person name="Geller-Mcgrath D.E."/>
            <person name="Sieber C.M.K."/>
            <person name="Emerson J.B."/>
            <person name="Anantharaman K."/>
            <person name="Thomas B.C."/>
            <person name="Malmstrom R."/>
            <person name="Stieglmeier M."/>
            <person name="Klingl A."/>
            <person name="Woyke T."/>
            <person name="Ryan C.M."/>
            <person name="Banfield J.F."/>
        </authorList>
    </citation>
    <scope>NUCLEOTIDE SEQUENCE [LARGE SCALE GENOMIC DNA]</scope>
</reference>
<dbReference type="InterPro" id="IPR025709">
    <property type="entry name" value="Leu_tRNA-synth_edit"/>
</dbReference>
<dbReference type="InterPro" id="IPR014729">
    <property type="entry name" value="Rossmann-like_a/b/a_fold"/>
</dbReference>
<comment type="catalytic activity">
    <reaction evidence="8">
        <text>tRNA(Leu) + L-leucine + ATP = L-leucyl-tRNA(Leu) + AMP + diphosphate</text>
        <dbReference type="Rhea" id="RHEA:11688"/>
        <dbReference type="Rhea" id="RHEA-COMP:9613"/>
        <dbReference type="Rhea" id="RHEA-COMP:9622"/>
        <dbReference type="ChEBI" id="CHEBI:30616"/>
        <dbReference type="ChEBI" id="CHEBI:33019"/>
        <dbReference type="ChEBI" id="CHEBI:57427"/>
        <dbReference type="ChEBI" id="CHEBI:78442"/>
        <dbReference type="ChEBI" id="CHEBI:78494"/>
        <dbReference type="ChEBI" id="CHEBI:456215"/>
        <dbReference type="EC" id="6.1.1.4"/>
    </reaction>
</comment>
<evidence type="ECO:0000256" key="8">
    <source>
        <dbReference type="ARBA" id="ARBA00047469"/>
    </source>
</evidence>
<keyword evidence="6 9" id="KW-0648">Protein biosynthesis</keyword>
<gene>
    <name evidence="15" type="ORF">COT51_03520</name>
</gene>
<feature type="domain" description="Aminoacyl-tRNA synthetase class Ia" evidence="11">
    <location>
        <begin position="607"/>
        <end position="672"/>
    </location>
</feature>
<dbReference type="Pfam" id="PF00133">
    <property type="entry name" value="tRNA-synt_1"/>
    <property type="match status" value="1"/>
</dbReference>
<dbReference type="InterPro" id="IPR015413">
    <property type="entry name" value="Methionyl/Leucyl_tRNA_Synth"/>
</dbReference>
<dbReference type="Pfam" id="PF09334">
    <property type="entry name" value="tRNA-synt_1g"/>
    <property type="match status" value="1"/>
</dbReference>
<dbReference type="PANTHER" id="PTHR43740">
    <property type="entry name" value="LEUCYL-TRNA SYNTHETASE"/>
    <property type="match status" value="1"/>
</dbReference>
<comment type="caution">
    <text evidence="15">The sequence shown here is derived from an EMBL/GenBank/DDBJ whole genome shotgun (WGS) entry which is preliminary data.</text>
</comment>
<dbReference type="EMBL" id="PEYV01000058">
    <property type="protein sequence ID" value="PIS21318.1"/>
    <property type="molecule type" value="Genomic_DNA"/>
</dbReference>